<protein>
    <submittedName>
        <fullName evidence="3">Uncharacterized protein</fullName>
    </submittedName>
</protein>
<feature type="transmembrane region" description="Helical" evidence="2">
    <location>
        <begin position="109"/>
        <end position="126"/>
    </location>
</feature>
<name>I2GEM6_9BACT</name>
<dbReference type="EMBL" id="CAIT01000005">
    <property type="protein sequence ID" value="CCH52351.1"/>
    <property type="molecule type" value="Genomic_DNA"/>
</dbReference>
<dbReference type="STRING" id="1185876.BN8_01347"/>
<dbReference type="RefSeq" id="WP_009280935.1">
    <property type="nucleotide sequence ID" value="NZ_CAIT01000005.1"/>
</dbReference>
<gene>
    <name evidence="3" type="ORF">BN8_01347</name>
</gene>
<feature type="transmembrane region" description="Helical" evidence="2">
    <location>
        <begin position="146"/>
        <end position="170"/>
    </location>
</feature>
<evidence type="ECO:0000313" key="3">
    <source>
        <dbReference type="EMBL" id="CCH52351.1"/>
    </source>
</evidence>
<dbReference type="AlphaFoldDB" id="I2GEM6"/>
<organism evidence="3 4">
    <name type="scientific">Fibrisoma limi BUZ 3</name>
    <dbReference type="NCBI Taxonomy" id="1185876"/>
    <lineage>
        <taxon>Bacteria</taxon>
        <taxon>Pseudomonadati</taxon>
        <taxon>Bacteroidota</taxon>
        <taxon>Cytophagia</taxon>
        <taxon>Cytophagales</taxon>
        <taxon>Spirosomataceae</taxon>
        <taxon>Fibrisoma</taxon>
    </lineage>
</organism>
<dbReference type="Proteomes" id="UP000009309">
    <property type="component" value="Unassembled WGS sequence"/>
</dbReference>
<keyword evidence="2" id="KW-1133">Transmembrane helix</keyword>
<proteinExistence type="predicted"/>
<accession>I2GEM6</accession>
<evidence type="ECO:0000256" key="2">
    <source>
        <dbReference type="SAM" id="Phobius"/>
    </source>
</evidence>
<feature type="transmembrane region" description="Helical" evidence="2">
    <location>
        <begin position="191"/>
        <end position="212"/>
    </location>
</feature>
<keyword evidence="1" id="KW-0175">Coiled coil</keyword>
<sequence length="213" mass="23568">MKTFDELQADEQSLKAQLLKIEADKVEAAERQRAEQIDAIAQYEDQATAYRNQAAKAASEDDKKRLYQYAEDADEQALQLRKELGLLPDGLPTEAERVQAKKLKTLRSINGLLLKAMFAFVAYLFADFTSGKLEMGFISFALKSTAQIFYCITAALGSVWLVCISLYAFVSGYCVNDLKTDFQSLSPTARLSVLAALLAAILHFLTAVVPHAN</sequence>
<dbReference type="eggNOG" id="ENOG5034332">
    <property type="taxonomic scope" value="Bacteria"/>
</dbReference>
<keyword evidence="2" id="KW-0472">Membrane</keyword>
<comment type="caution">
    <text evidence="3">The sequence shown here is derived from an EMBL/GenBank/DDBJ whole genome shotgun (WGS) entry which is preliminary data.</text>
</comment>
<keyword evidence="2" id="KW-0812">Transmembrane</keyword>
<evidence type="ECO:0000256" key="1">
    <source>
        <dbReference type="SAM" id="Coils"/>
    </source>
</evidence>
<keyword evidence="4" id="KW-1185">Reference proteome</keyword>
<evidence type="ECO:0000313" key="4">
    <source>
        <dbReference type="Proteomes" id="UP000009309"/>
    </source>
</evidence>
<feature type="coiled-coil region" evidence="1">
    <location>
        <begin position="4"/>
        <end position="60"/>
    </location>
</feature>
<reference evidence="3 4" key="1">
    <citation type="journal article" date="2012" name="J. Bacteriol.">
        <title>Genome Sequence of the Filamentous Bacterium Fibrisoma limi BUZ 3T.</title>
        <authorList>
            <person name="Filippini M."/>
            <person name="Qi W."/>
            <person name="Jaenicke S."/>
            <person name="Goesmann A."/>
            <person name="Smits T.H."/>
            <person name="Bagheri H.C."/>
        </authorList>
    </citation>
    <scope>NUCLEOTIDE SEQUENCE [LARGE SCALE GENOMIC DNA]</scope>
    <source>
        <strain evidence="4">BUZ 3T</strain>
    </source>
</reference>